<evidence type="ECO:0000313" key="3">
    <source>
        <dbReference type="Ensembl" id="ENSLACP00000003059.1"/>
    </source>
</evidence>
<keyword evidence="4" id="KW-1185">Reference proteome</keyword>
<dbReference type="InterPro" id="IPR036305">
    <property type="entry name" value="RGS_sf"/>
</dbReference>
<dbReference type="Pfam" id="PF00615">
    <property type="entry name" value="RGS"/>
    <property type="match status" value="1"/>
</dbReference>
<dbReference type="InParanoid" id="H3A088"/>
<dbReference type="AlphaFoldDB" id="H3A088"/>
<dbReference type="EMBL" id="AFYH01218985">
    <property type="status" value="NOT_ANNOTATED_CDS"/>
    <property type="molecule type" value="Genomic_DNA"/>
</dbReference>
<proteinExistence type="predicted"/>
<dbReference type="OMA" id="RCCFHRS"/>
<sequence>RLPSEEVFQWSQSFQKLLSSKYGLAVFRAFLKSEFSDENIQFWLACESYKKIKSSKKLSKMAMNMFKEFIEPDSLKQINIDHQTRESISKLMQESPRSCFDEAQKIVYSLMERDSYPRFLRSQIYQDLLTTTQT</sequence>
<reference evidence="4" key="1">
    <citation type="submission" date="2011-08" db="EMBL/GenBank/DDBJ databases">
        <title>The draft genome of Latimeria chalumnae.</title>
        <authorList>
            <person name="Di Palma F."/>
            <person name="Alfoldi J."/>
            <person name="Johnson J."/>
            <person name="Berlin A."/>
            <person name="Gnerre S."/>
            <person name="Jaffe D."/>
            <person name="MacCallum I."/>
            <person name="Young S."/>
            <person name="Walker B.J."/>
            <person name="Lander E."/>
            <person name="Lindblad-Toh K."/>
        </authorList>
    </citation>
    <scope>NUCLEOTIDE SEQUENCE [LARGE SCALE GENOMIC DNA]</scope>
    <source>
        <strain evidence="4">Wild caught</strain>
    </source>
</reference>
<dbReference type="Ensembl" id="ENSLACT00000003087.1">
    <property type="protein sequence ID" value="ENSLACP00000003059.1"/>
    <property type="gene ID" value="ENSLACG00000002738.1"/>
</dbReference>
<dbReference type="FunFam" id="1.10.196.10:FF:000001">
    <property type="entry name" value="Regulator of G-protein signaling 8"/>
    <property type="match status" value="1"/>
</dbReference>
<dbReference type="Proteomes" id="UP000008672">
    <property type="component" value="Unassembled WGS sequence"/>
</dbReference>
<dbReference type="SMART" id="SM00315">
    <property type="entry name" value="RGS"/>
    <property type="match status" value="1"/>
</dbReference>
<evidence type="ECO:0000313" key="4">
    <source>
        <dbReference type="Proteomes" id="UP000008672"/>
    </source>
</evidence>
<dbReference type="PANTHER" id="PTHR10845">
    <property type="entry name" value="REGULATOR OF G PROTEIN SIGNALING"/>
    <property type="match status" value="1"/>
</dbReference>
<dbReference type="GO" id="GO:0009968">
    <property type="term" value="P:negative regulation of signal transduction"/>
    <property type="evidence" value="ECO:0007669"/>
    <property type="project" value="UniProtKB-KW"/>
</dbReference>
<dbReference type="PRINTS" id="PR01301">
    <property type="entry name" value="RGSPROTEIN"/>
</dbReference>
<reference evidence="3" key="2">
    <citation type="submission" date="2025-08" db="UniProtKB">
        <authorList>
            <consortium name="Ensembl"/>
        </authorList>
    </citation>
    <scope>IDENTIFICATION</scope>
</reference>
<feature type="domain" description="RGS" evidence="2">
    <location>
        <begin position="13"/>
        <end position="129"/>
    </location>
</feature>
<dbReference type="SUPFAM" id="SSF48097">
    <property type="entry name" value="Regulator of G-protein signaling, RGS"/>
    <property type="match status" value="1"/>
</dbReference>
<dbReference type="PANTHER" id="PTHR10845:SF32">
    <property type="entry name" value="REGULATOR OF G-PROTEIN SIGNALING 13"/>
    <property type="match status" value="1"/>
</dbReference>
<accession>H3A088</accession>
<dbReference type="InterPro" id="IPR024066">
    <property type="entry name" value="RGS_subdom1/3"/>
</dbReference>
<organism evidence="3 4">
    <name type="scientific">Latimeria chalumnae</name>
    <name type="common">Coelacanth</name>
    <dbReference type="NCBI Taxonomy" id="7897"/>
    <lineage>
        <taxon>Eukaryota</taxon>
        <taxon>Metazoa</taxon>
        <taxon>Chordata</taxon>
        <taxon>Craniata</taxon>
        <taxon>Vertebrata</taxon>
        <taxon>Euteleostomi</taxon>
        <taxon>Coelacanthiformes</taxon>
        <taxon>Coelacanthidae</taxon>
        <taxon>Latimeria</taxon>
    </lineage>
</organism>
<dbReference type="Bgee" id="ENSLACG00000002738">
    <property type="expression patterns" value="Expressed in pectoral fin and 1 other cell type or tissue"/>
</dbReference>
<gene>
    <name evidence="3" type="primary">RGS13</name>
</gene>
<dbReference type="STRING" id="7897.ENSLACP00000003059"/>
<dbReference type="Gene3D" id="1.10.167.10">
    <property type="entry name" value="Regulator of G-protein Signalling 4, domain 2"/>
    <property type="match status" value="1"/>
</dbReference>
<dbReference type="HOGENOM" id="CLU_059863_1_5_1"/>
<evidence type="ECO:0000256" key="1">
    <source>
        <dbReference type="ARBA" id="ARBA00022700"/>
    </source>
</evidence>
<dbReference type="PROSITE" id="PS50132">
    <property type="entry name" value="RGS"/>
    <property type="match status" value="1"/>
</dbReference>
<dbReference type="FunFam" id="1.10.167.10:FF:000001">
    <property type="entry name" value="Putative regulator of g-protein signaling 12"/>
    <property type="match status" value="1"/>
</dbReference>
<dbReference type="GeneTree" id="ENSGT00940000158520"/>
<dbReference type="Gene3D" id="1.10.196.10">
    <property type="match status" value="2"/>
</dbReference>
<dbReference type="InterPro" id="IPR016137">
    <property type="entry name" value="RGS"/>
</dbReference>
<dbReference type="InterPro" id="IPR044926">
    <property type="entry name" value="RGS_subdomain_2"/>
</dbReference>
<protein>
    <submittedName>
        <fullName evidence="3">Regulator of G protein signaling 13</fullName>
    </submittedName>
</protein>
<keyword evidence="1" id="KW-0734">Signal transduction inhibitor</keyword>
<dbReference type="eggNOG" id="KOG3589">
    <property type="taxonomic scope" value="Eukaryota"/>
</dbReference>
<reference evidence="3" key="3">
    <citation type="submission" date="2025-09" db="UniProtKB">
        <authorList>
            <consortium name="Ensembl"/>
        </authorList>
    </citation>
    <scope>IDENTIFICATION</scope>
</reference>
<evidence type="ECO:0000259" key="2">
    <source>
        <dbReference type="PROSITE" id="PS50132"/>
    </source>
</evidence>
<name>H3A088_LATCH</name>